<dbReference type="PANTHER" id="PTHR30435:SF19">
    <property type="entry name" value="FLAGELLAR BASAL-BODY ROD PROTEIN FLGG"/>
    <property type="match status" value="1"/>
</dbReference>
<keyword evidence="13" id="KW-1185">Reference proteome</keyword>
<dbReference type="InterPro" id="IPR037925">
    <property type="entry name" value="FlgE/F/G-like"/>
</dbReference>
<dbReference type="Pfam" id="PF06429">
    <property type="entry name" value="Flg_bbr_C"/>
    <property type="match status" value="1"/>
</dbReference>
<keyword evidence="12" id="KW-0969">Cilium</keyword>
<dbReference type="Pfam" id="PF00460">
    <property type="entry name" value="Flg_bb_rod"/>
    <property type="match status" value="1"/>
</dbReference>
<dbReference type="InterPro" id="IPR012834">
    <property type="entry name" value="FlgG_G_neg"/>
</dbReference>
<reference evidence="12 13" key="1">
    <citation type="submission" date="2018-04" db="EMBL/GenBank/DDBJ databases">
        <title>Genome sequencing of Gemmobacter.</title>
        <authorList>
            <person name="Yi H."/>
            <person name="Baek M.-G."/>
        </authorList>
    </citation>
    <scope>NUCLEOTIDE SEQUENCE [LARGE SCALE GENOMIC DNA]</scope>
    <source>
        <strain evidence="12 13">HYN0069</strain>
    </source>
</reference>
<name>A0A2S0UPD7_9RHOB</name>
<evidence type="ECO:0000256" key="3">
    <source>
        <dbReference type="ARBA" id="ARBA00017948"/>
    </source>
</evidence>
<dbReference type="AlphaFoldDB" id="A0A2S0UPD7"/>
<dbReference type="Pfam" id="PF22692">
    <property type="entry name" value="LlgE_F_G_D1"/>
    <property type="match status" value="1"/>
</dbReference>
<evidence type="ECO:0000256" key="2">
    <source>
        <dbReference type="ARBA" id="ARBA00009677"/>
    </source>
</evidence>
<evidence type="ECO:0000256" key="1">
    <source>
        <dbReference type="ARBA" id="ARBA00004117"/>
    </source>
</evidence>
<dbReference type="NCBIfam" id="TIGR02488">
    <property type="entry name" value="flgG_G_neg"/>
    <property type="match status" value="1"/>
</dbReference>
<evidence type="ECO:0000256" key="5">
    <source>
        <dbReference type="ARBA" id="ARBA00025933"/>
    </source>
</evidence>
<dbReference type="SUPFAM" id="SSF117143">
    <property type="entry name" value="Flagellar hook protein flgE"/>
    <property type="match status" value="1"/>
</dbReference>
<dbReference type="InterPro" id="IPR019776">
    <property type="entry name" value="Flagellar_basal_body_rod_CS"/>
</dbReference>
<proteinExistence type="inferred from homology"/>
<dbReference type="KEGG" id="geh:HYN69_15145"/>
<evidence type="ECO:0000256" key="6">
    <source>
        <dbReference type="ARBA" id="ARBA00032912"/>
    </source>
</evidence>
<dbReference type="NCBIfam" id="TIGR03506">
    <property type="entry name" value="FlgEFG_subfam"/>
    <property type="match status" value="2"/>
</dbReference>
<keyword evidence="12" id="KW-0966">Cell projection</keyword>
<gene>
    <name evidence="12" type="primary">flgG</name>
    <name evidence="12" type="ORF">HYN69_15145</name>
</gene>
<evidence type="ECO:0000259" key="9">
    <source>
        <dbReference type="Pfam" id="PF00460"/>
    </source>
</evidence>
<keyword evidence="4 8" id="KW-0975">Bacterial flagellum</keyword>
<evidence type="ECO:0000256" key="7">
    <source>
        <dbReference type="NCBIfam" id="TIGR02488"/>
    </source>
</evidence>
<protein>
    <recommendedName>
        <fullName evidence="3 7">Flagellar basal-body rod protein FlgG</fullName>
    </recommendedName>
    <alternativeName>
        <fullName evidence="6 8">Distal rod protein</fullName>
    </alternativeName>
</protein>
<dbReference type="InterPro" id="IPR001444">
    <property type="entry name" value="Flag_bb_rod_N"/>
</dbReference>
<feature type="domain" description="Flagellar basal-body/hook protein C-terminal" evidence="10">
    <location>
        <begin position="216"/>
        <end position="260"/>
    </location>
</feature>
<comment type="subcellular location">
    <subcellularLocation>
        <location evidence="1 8">Bacterial flagellum basal body</location>
    </subcellularLocation>
</comment>
<accession>A0A2S0UPD7</accession>
<evidence type="ECO:0000259" key="10">
    <source>
        <dbReference type="Pfam" id="PF06429"/>
    </source>
</evidence>
<dbReference type="OrthoDB" id="9804559at2"/>
<dbReference type="EMBL" id="CP028918">
    <property type="protein sequence ID" value="AWB49657.1"/>
    <property type="molecule type" value="Genomic_DNA"/>
</dbReference>
<organism evidence="12 13">
    <name type="scientific">Paragemmobacter aquarius</name>
    <dbReference type="NCBI Taxonomy" id="2169400"/>
    <lineage>
        <taxon>Bacteria</taxon>
        <taxon>Pseudomonadati</taxon>
        <taxon>Pseudomonadota</taxon>
        <taxon>Alphaproteobacteria</taxon>
        <taxon>Rhodobacterales</taxon>
        <taxon>Paracoccaceae</taxon>
        <taxon>Paragemmobacter</taxon>
    </lineage>
</organism>
<comment type="similarity">
    <text evidence="2 8">Belongs to the flagella basal body rod proteins family.</text>
</comment>
<feature type="domain" description="Flagellar basal body rod protein N-terminal" evidence="9">
    <location>
        <begin position="6"/>
        <end position="36"/>
    </location>
</feature>
<dbReference type="InterPro" id="IPR020013">
    <property type="entry name" value="Flagellar_FlgE/F/G"/>
</dbReference>
<dbReference type="GO" id="GO:0009426">
    <property type="term" value="C:bacterial-type flagellum basal body, distal rod"/>
    <property type="evidence" value="ECO:0007669"/>
    <property type="project" value="UniProtKB-UniRule"/>
</dbReference>
<keyword evidence="12" id="KW-0282">Flagellum</keyword>
<evidence type="ECO:0000256" key="4">
    <source>
        <dbReference type="ARBA" id="ARBA00023143"/>
    </source>
</evidence>
<comment type="subunit">
    <text evidence="5 8">The basal body constitutes a major portion of the flagellar organelle and consists of four rings (L,P,S, and M) mounted on a central rod. The rod consists of about 26 subunits of FlgG in the distal portion, and FlgB, FlgC and FlgF are thought to build up the proximal portion of the rod with about 6 subunits each.</text>
</comment>
<dbReference type="GO" id="GO:0071978">
    <property type="term" value="P:bacterial-type flagellum-dependent swarming motility"/>
    <property type="evidence" value="ECO:0007669"/>
    <property type="project" value="TreeGrafter"/>
</dbReference>
<evidence type="ECO:0000313" key="13">
    <source>
        <dbReference type="Proteomes" id="UP000244496"/>
    </source>
</evidence>
<dbReference type="InterPro" id="IPR010930">
    <property type="entry name" value="Flg_bb/hook_C_dom"/>
</dbReference>
<evidence type="ECO:0000256" key="8">
    <source>
        <dbReference type="RuleBase" id="RU362116"/>
    </source>
</evidence>
<dbReference type="PANTHER" id="PTHR30435">
    <property type="entry name" value="FLAGELLAR PROTEIN"/>
    <property type="match status" value="1"/>
</dbReference>
<dbReference type="Proteomes" id="UP000244496">
    <property type="component" value="Chromosome"/>
</dbReference>
<dbReference type="PROSITE" id="PS00588">
    <property type="entry name" value="FLAGELLA_BB_ROD"/>
    <property type="match status" value="1"/>
</dbReference>
<sequence length="262" mass="28007">MSSDAMHVAKTGLNAQQTRMQVIANNLANVNTTGFKRDRANFETLLYQNIRPAGAQTSDTTQLTTPLSVGTGVRIVNTEKLYSQGNLVTTDNALDVAIDGQGFLQVLMPDGQIGYTRDGTLSRNAEGTLTTASGYVIQPEIQIPDNAQSITISADGIISVQTPDQVEAQEVGQITLAAFPNPRGLEPVGENMVLESPASGPPVVTTPYTDGMGKIVQGALESSNVNVVQELVDMIETQRAYEVNSKSISASDEMMRFLSNKL</sequence>
<evidence type="ECO:0000259" key="11">
    <source>
        <dbReference type="Pfam" id="PF22692"/>
    </source>
</evidence>
<dbReference type="RefSeq" id="WP_108436474.1">
    <property type="nucleotide sequence ID" value="NZ_CP028918.1"/>
</dbReference>
<evidence type="ECO:0000313" key="12">
    <source>
        <dbReference type="EMBL" id="AWB49657.1"/>
    </source>
</evidence>
<dbReference type="InterPro" id="IPR053967">
    <property type="entry name" value="LlgE_F_G-like_D1"/>
</dbReference>
<feature type="domain" description="Flagellar hook protein FlgE/F/G-like D1" evidence="11">
    <location>
        <begin position="97"/>
        <end position="160"/>
    </location>
</feature>